<dbReference type="AlphaFoldDB" id="A0A5C1A8I3"/>
<dbReference type="GO" id="GO:0016829">
    <property type="term" value="F:lyase activity"/>
    <property type="evidence" value="ECO:0007669"/>
    <property type="project" value="UniProtKB-KW"/>
</dbReference>
<dbReference type="RefSeq" id="WP_149109677.1">
    <property type="nucleotide sequence ID" value="NZ_CP042425.1"/>
</dbReference>
<protein>
    <recommendedName>
        <fullName evidence="8">Abasic site processing protein</fullName>
        <ecNumber evidence="8">3.4.-.-</ecNumber>
    </recommendedName>
</protein>
<evidence type="ECO:0000256" key="1">
    <source>
        <dbReference type="ARBA" id="ARBA00008136"/>
    </source>
</evidence>
<dbReference type="PANTHER" id="PTHR13604:SF0">
    <property type="entry name" value="ABASIC SITE PROCESSING PROTEIN HMCES"/>
    <property type="match status" value="1"/>
</dbReference>
<evidence type="ECO:0000256" key="7">
    <source>
        <dbReference type="ARBA" id="ARBA00023239"/>
    </source>
</evidence>
<evidence type="ECO:0000256" key="8">
    <source>
        <dbReference type="RuleBase" id="RU364100"/>
    </source>
</evidence>
<dbReference type="Pfam" id="PF02586">
    <property type="entry name" value="SRAP"/>
    <property type="match status" value="1"/>
</dbReference>
<dbReference type="Gene3D" id="3.90.1680.10">
    <property type="entry name" value="SOS response associated peptidase-like"/>
    <property type="match status" value="1"/>
</dbReference>
<dbReference type="SUPFAM" id="SSF143081">
    <property type="entry name" value="BB1717-like"/>
    <property type="match status" value="1"/>
</dbReference>
<gene>
    <name evidence="10" type="ORF">PX52LOC_01713</name>
</gene>
<feature type="compositionally biased region" description="Polar residues" evidence="9">
    <location>
        <begin position="198"/>
        <end position="208"/>
    </location>
</feature>
<keyword evidence="7" id="KW-0456">Lyase</keyword>
<dbReference type="GO" id="GO:0008233">
    <property type="term" value="F:peptidase activity"/>
    <property type="evidence" value="ECO:0007669"/>
    <property type="project" value="UniProtKB-KW"/>
</dbReference>
<reference evidence="11" key="1">
    <citation type="submission" date="2019-08" db="EMBL/GenBank/DDBJ databases">
        <title>Limnoglobus roseus gen. nov., sp. nov., a novel freshwater planctomycete with a giant genome from the family Gemmataceae.</title>
        <authorList>
            <person name="Kulichevskaya I.S."/>
            <person name="Naumoff D.G."/>
            <person name="Miroshnikov K."/>
            <person name="Ivanova A."/>
            <person name="Philippov D.A."/>
            <person name="Hakobyan A."/>
            <person name="Rijpstra I.C."/>
            <person name="Sinninghe Damste J.S."/>
            <person name="Liesack W."/>
            <person name="Dedysh S.N."/>
        </authorList>
    </citation>
    <scope>NUCLEOTIDE SEQUENCE [LARGE SCALE GENOMIC DNA]</scope>
    <source>
        <strain evidence="11">PX52</strain>
    </source>
</reference>
<name>A0A5C1A8I3_9BACT</name>
<keyword evidence="11" id="KW-1185">Reference proteome</keyword>
<dbReference type="PANTHER" id="PTHR13604">
    <property type="entry name" value="DC12-RELATED"/>
    <property type="match status" value="1"/>
</dbReference>
<sequence length="217" mass="23922">MCGRFTLTASADDVAAEFEVPDPPLLQTRYNVAPSQVIAVVGLKPDGKRRGIALLRWGLVPNWAADPNTGPRPINVRAESIVHKFGAILRENRCLIPADGFYEWKTEGKKKTPQRFTLKTGKPFAFAGLWDVWGEGKQKLVTCCLVTTEANAVVRPYHDRMPVIVPPESYAEWLAPETSMPQLTALLRPYPAEAMRSNEANPAVNSPKNDGPECLVA</sequence>
<evidence type="ECO:0000256" key="6">
    <source>
        <dbReference type="ARBA" id="ARBA00023125"/>
    </source>
</evidence>
<keyword evidence="3" id="KW-0227">DNA damage</keyword>
<evidence type="ECO:0000313" key="11">
    <source>
        <dbReference type="Proteomes" id="UP000324974"/>
    </source>
</evidence>
<evidence type="ECO:0000256" key="4">
    <source>
        <dbReference type="ARBA" id="ARBA00022801"/>
    </source>
</evidence>
<keyword evidence="6" id="KW-0238">DNA-binding</keyword>
<comment type="similarity">
    <text evidence="1 8">Belongs to the SOS response-associated peptidase family.</text>
</comment>
<keyword evidence="5" id="KW-0190">Covalent protein-DNA linkage</keyword>
<dbReference type="OrthoDB" id="9782620at2"/>
<evidence type="ECO:0000256" key="5">
    <source>
        <dbReference type="ARBA" id="ARBA00023124"/>
    </source>
</evidence>
<evidence type="ECO:0000256" key="2">
    <source>
        <dbReference type="ARBA" id="ARBA00022670"/>
    </source>
</evidence>
<keyword evidence="2 8" id="KW-0645">Protease</keyword>
<dbReference type="GO" id="GO:0106300">
    <property type="term" value="P:protein-DNA covalent cross-linking repair"/>
    <property type="evidence" value="ECO:0007669"/>
    <property type="project" value="InterPro"/>
</dbReference>
<dbReference type="GO" id="GO:0003697">
    <property type="term" value="F:single-stranded DNA binding"/>
    <property type="evidence" value="ECO:0007669"/>
    <property type="project" value="InterPro"/>
</dbReference>
<dbReference type="Proteomes" id="UP000324974">
    <property type="component" value="Chromosome"/>
</dbReference>
<proteinExistence type="inferred from homology"/>
<dbReference type="EMBL" id="CP042425">
    <property type="protein sequence ID" value="QEL14815.1"/>
    <property type="molecule type" value="Genomic_DNA"/>
</dbReference>
<organism evidence="10 11">
    <name type="scientific">Limnoglobus roseus</name>
    <dbReference type="NCBI Taxonomy" id="2598579"/>
    <lineage>
        <taxon>Bacteria</taxon>
        <taxon>Pseudomonadati</taxon>
        <taxon>Planctomycetota</taxon>
        <taxon>Planctomycetia</taxon>
        <taxon>Gemmatales</taxon>
        <taxon>Gemmataceae</taxon>
        <taxon>Limnoglobus</taxon>
    </lineage>
</organism>
<dbReference type="InterPro" id="IPR036590">
    <property type="entry name" value="SRAP-like"/>
</dbReference>
<keyword evidence="4 8" id="KW-0378">Hydrolase</keyword>
<dbReference type="InterPro" id="IPR003738">
    <property type="entry name" value="SRAP"/>
</dbReference>
<dbReference type="EC" id="3.4.-.-" evidence="8"/>
<dbReference type="KEGG" id="lrs:PX52LOC_01713"/>
<feature type="region of interest" description="Disordered" evidence="9">
    <location>
        <begin position="198"/>
        <end position="217"/>
    </location>
</feature>
<evidence type="ECO:0000256" key="9">
    <source>
        <dbReference type="SAM" id="MobiDB-lite"/>
    </source>
</evidence>
<accession>A0A5C1A8I3</accession>
<evidence type="ECO:0000313" key="10">
    <source>
        <dbReference type="EMBL" id="QEL14815.1"/>
    </source>
</evidence>
<evidence type="ECO:0000256" key="3">
    <source>
        <dbReference type="ARBA" id="ARBA00022763"/>
    </source>
</evidence>
<dbReference type="GO" id="GO:0006508">
    <property type="term" value="P:proteolysis"/>
    <property type="evidence" value="ECO:0007669"/>
    <property type="project" value="UniProtKB-KW"/>
</dbReference>